<comment type="caution">
    <text evidence="2">The sequence shown here is derived from an EMBL/GenBank/DDBJ whole genome shotgun (WGS) entry which is preliminary data.</text>
</comment>
<dbReference type="EMBL" id="JAJJMB010009331">
    <property type="protein sequence ID" value="KAI3914322.1"/>
    <property type="molecule type" value="Genomic_DNA"/>
</dbReference>
<evidence type="ECO:0000259" key="1">
    <source>
        <dbReference type="Pfam" id="PF16035"/>
    </source>
</evidence>
<dbReference type="PANTHER" id="PTHR47284:SF3">
    <property type="entry name" value="FATTY-ACID-BINDING PROTEIN 2"/>
    <property type="match status" value="1"/>
</dbReference>
<dbReference type="InterPro" id="IPR036298">
    <property type="entry name" value="Chalcone_isomerase_sf"/>
</dbReference>
<evidence type="ECO:0000313" key="3">
    <source>
        <dbReference type="Proteomes" id="UP001202328"/>
    </source>
</evidence>
<dbReference type="PANTHER" id="PTHR47284">
    <property type="entry name" value="FATTY-ACID-BINDING PROTEIN 2"/>
    <property type="match status" value="1"/>
</dbReference>
<evidence type="ECO:0000313" key="2">
    <source>
        <dbReference type="EMBL" id="KAI3914322.1"/>
    </source>
</evidence>
<dbReference type="GO" id="GO:0005504">
    <property type="term" value="F:fatty acid binding"/>
    <property type="evidence" value="ECO:0007669"/>
    <property type="project" value="TreeGrafter"/>
</dbReference>
<dbReference type="Proteomes" id="UP001202328">
    <property type="component" value="Unassembled WGS sequence"/>
</dbReference>
<feature type="domain" description="Chalcone isomerase" evidence="1">
    <location>
        <begin position="211"/>
        <end position="303"/>
    </location>
</feature>
<dbReference type="InterPro" id="IPR016088">
    <property type="entry name" value="Chalcone_isomerase_3-sand"/>
</dbReference>
<accession>A0AAD4SQ09</accession>
<name>A0AAD4SQ09_9MAGN</name>
<proteinExistence type="predicted"/>
<dbReference type="InterPro" id="IPR016087">
    <property type="entry name" value="Chalcone_isomerase"/>
</dbReference>
<dbReference type="AlphaFoldDB" id="A0AAD4SQ09"/>
<protein>
    <recommendedName>
        <fullName evidence="1">Chalcone isomerase domain-containing protein</fullName>
    </recommendedName>
</protein>
<organism evidence="2 3">
    <name type="scientific">Papaver atlanticum</name>
    <dbReference type="NCBI Taxonomy" id="357466"/>
    <lineage>
        <taxon>Eukaryota</taxon>
        <taxon>Viridiplantae</taxon>
        <taxon>Streptophyta</taxon>
        <taxon>Embryophyta</taxon>
        <taxon>Tracheophyta</taxon>
        <taxon>Spermatophyta</taxon>
        <taxon>Magnoliopsida</taxon>
        <taxon>Ranunculales</taxon>
        <taxon>Papaveraceae</taxon>
        <taxon>Papaveroideae</taxon>
        <taxon>Papaver</taxon>
    </lineage>
</organism>
<dbReference type="Pfam" id="PF16035">
    <property type="entry name" value="Chalcone_2"/>
    <property type="match status" value="1"/>
</dbReference>
<dbReference type="GO" id="GO:0016872">
    <property type="term" value="F:intramolecular lyase activity"/>
    <property type="evidence" value="ECO:0007669"/>
    <property type="project" value="InterPro"/>
</dbReference>
<gene>
    <name evidence="2" type="ORF">MKW98_014929</name>
</gene>
<dbReference type="SUPFAM" id="SSF54626">
    <property type="entry name" value="Chalcone isomerase"/>
    <property type="match status" value="1"/>
</dbReference>
<sequence length="370" mass="40954">MRNNGFLFMDFDGVSPYVLPAKPIVFGSLAVQEAFNHISKFAGAVIFLCASGSNLISHDEVSGNPHCRLSQPTTRYNVAGMKFYLRSKAESDSPVLLTTLMNSTMKHVLGEIDHLTRTSSPVLSLAAALVPPFDNLFRMEIAMPENAKVQINGVMDQRPCLVENRESANLSFQEMARATNIALEPKTGIKFPTSLHDFSTDGQNSSCPSEVLVGTGYRSMRIVMFKSIKVYAFGLYVHTDSLCEKLGPKYANVPIDELSDRQDFLQDLVREDIHMSVRLVVNCRGMRINAVRDALEKPLRARLLKGTTIDVRRTMDGQLITRIGGKYIGAVPSKDLCMAFFDMYIGDAPVSKQARGEICKNVGSILRKCS</sequence>
<dbReference type="GO" id="GO:0009570">
    <property type="term" value="C:chloroplast stroma"/>
    <property type="evidence" value="ECO:0007669"/>
    <property type="project" value="TreeGrafter"/>
</dbReference>
<dbReference type="Gene3D" id="3.50.70.10">
    <property type="match status" value="1"/>
</dbReference>
<reference evidence="2" key="1">
    <citation type="submission" date="2022-04" db="EMBL/GenBank/DDBJ databases">
        <title>A functionally conserved STORR gene fusion in Papaver species that diverged 16.8 million years ago.</title>
        <authorList>
            <person name="Catania T."/>
        </authorList>
    </citation>
    <scope>NUCLEOTIDE SEQUENCE</scope>
    <source>
        <strain evidence="2">S-188037</strain>
    </source>
</reference>
<keyword evidence="3" id="KW-1185">Reference proteome</keyword>